<proteinExistence type="predicted"/>
<evidence type="ECO:0000313" key="2">
    <source>
        <dbReference type="Proteomes" id="UP001597512"/>
    </source>
</evidence>
<accession>A0ABW6AP54</accession>
<sequence>MENLPKRKYNKSKEGYTVSVTYFLRKEADFLEKFMDNDDSESDTPKFPLYIRVAFLQQNVKIRSRLMVKLTDNNFDDYMALPFVEEFVHSEIAAIKYSVQEFNPDQKQNFRISEWSNFYKNGNDDLSVSVEDILTDRLIESMKNTVDILGHERALLAIASGGLSLIWILASMGLKPALSLYNEFRPIFDIITPEDSAYRGQFSHKPEYTSWDWKVGTYQAMIEKKYRSKSKPLLSLLENILS</sequence>
<dbReference type="EMBL" id="JBHUOM010000023">
    <property type="protein sequence ID" value="MFD2937066.1"/>
    <property type="molecule type" value="Genomic_DNA"/>
</dbReference>
<dbReference type="RefSeq" id="WP_381506495.1">
    <property type="nucleotide sequence ID" value="NZ_JBHUOM010000023.1"/>
</dbReference>
<dbReference type="Proteomes" id="UP001597512">
    <property type="component" value="Unassembled WGS sequence"/>
</dbReference>
<keyword evidence="2" id="KW-1185">Reference proteome</keyword>
<evidence type="ECO:0000313" key="1">
    <source>
        <dbReference type="EMBL" id="MFD2937066.1"/>
    </source>
</evidence>
<name>A0ABW6AP54_9BACT</name>
<reference evidence="2" key="1">
    <citation type="journal article" date="2019" name="Int. J. Syst. Evol. Microbiol.">
        <title>The Global Catalogue of Microorganisms (GCM) 10K type strain sequencing project: providing services to taxonomists for standard genome sequencing and annotation.</title>
        <authorList>
            <consortium name="The Broad Institute Genomics Platform"/>
            <consortium name="The Broad Institute Genome Sequencing Center for Infectious Disease"/>
            <person name="Wu L."/>
            <person name="Ma J."/>
        </authorList>
    </citation>
    <scope>NUCLEOTIDE SEQUENCE [LARGE SCALE GENOMIC DNA]</scope>
    <source>
        <strain evidence="2">KCTC 52490</strain>
    </source>
</reference>
<comment type="caution">
    <text evidence="1">The sequence shown here is derived from an EMBL/GenBank/DDBJ whole genome shotgun (WGS) entry which is preliminary data.</text>
</comment>
<gene>
    <name evidence="1" type="ORF">ACFS25_25015</name>
</gene>
<organism evidence="1 2">
    <name type="scientific">Spirosoma flavum</name>
    <dbReference type="NCBI Taxonomy" id="2048557"/>
    <lineage>
        <taxon>Bacteria</taxon>
        <taxon>Pseudomonadati</taxon>
        <taxon>Bacteroidota</taxon>
        <taxon>Cytophagia</taxon>
        <taxon>Cytophagales</taxon>
        <taxon>Cytophagaceae</taxon>
        <taxon>Spirosoma</taxon>
    </lineage>
</organism>
<protein>
    <submittedName>
        <fullName evidence="1">Uncharacterized protein</fullName>
    </submittedName>
</protein>